<dbReference type="Proteomes" id="UP000094527">
    <property type="component" value="Unassembled WGS sequence"/>
</dbReference>
<name>A0A1D2N398_ORCCI</name>
<keyword evidence="2" id="KW-1133">Transmembrane helix</keyword>
<evidence type="ECO:0000313" key="4">
    <source>
        <dbReference type="Proteomes" id="UP000094527"/>
    </source>
</evidence>
<dbReference type="EMBL" id="LJIJ01000284">
    <property type="protein sequence ID" value="ODM99395.1"/>
    <property type="molecule type" value="Genomic_DNA"/>
</dbReference>
<reference evidence="3 4" key="1">
    <citation type="journal article" date="2016" name="Genome Biol. Evol.">
        <title>Gene Family Evolution Reflects Adaptation to Soil Environmental Stressors in the Genome of the Collembolan Orchesella cincta.</title>
        <authorList>
            <person name="Faddeeva-Vakhrusheva A."/>
            <person name="Derks M.F."/>
            <person name="Anvar S.Y."/>
            <person name="Agamennone V."/>
            <person name="Suring W."/>
            <person name="Smit S."/>
            <person name="van Straalen N.M."/>
            <person name="Roelofs D."/>
        </authorList>
    </citation>
    <scope>NUCLEOTIDE SEQUENCE [LARGE SCALE GENOMIC DNA]</scope>
    <source>
        <tissue evidence="3">Mixed pool</tissue>
    </source>
</reference>
<proteinExistence type="predicted"/>
<evidence type="ECO:0000313" key="3">
    <source>
        <dbReference type="EMBL" id="ODM99395.1"/>
    </source>
</evidence>
<feature type="region of interest" description="Disordered" evidence="1">
    <location>
        <begin position="143"/>
        <end position="163"/>
    </location>
</feature>
<feature type="transmembrane region" description="Helical" evidence="2">
    <location>
        <begin position="7"/>
        <end position="33"/>
    </location>
</feature>
<organism evidence="3 4">
    <name type="scientific">Orchesella cincta</name>
    <name type="common">Springtail</name>
    <name type="synonym">Podura cincta</name>
    <dbReference type="NCBI Taxonomy" id="48709"/>
    <lineage>
        <taxon>Eukaryota</taxon>
        <taxon>Metazoa</taxon>
        <taxon>Ecdysozoa</taxon>
        <taxon>Arthropoda</taxon>
        <taxon>Hexapoda</taxon>
        <taxon>Collembola</taxon>
        <taxon>Entomobryomorpha</taxon>
        <taxon>Entomobryoidea</taxon>
        <taxon>Orchesellidae</taxon>
        <taxon>Orchesellinae</taxon>
        <taxon>Orchesella</taxon>
    </lineage>
</organism>
<protein>
    <submittedName>
        <fullName evidence="3">Uncharacterized protein</fullName>
    </submittedName>
</protein>
<feature type="transmembrane region" description="Helical" evidence="2">
    <location>
        <begin position="78"/>
        <end position="99"/>
    </location>
</feature>
<dbReference type="AlphaFoldDB" id="A0A1D2N398"/>
<comment type="caution">
    <text evidence="3">The sequence shown here is derived from an EMBL/GenBank/DDBJ whole genome shotgun (WGS) entry which is preliminary data.</text>
</comment>
<evidence type="ECO:0000256" key="2">
    <source>
        <dbReference type="SAM" id="Phobius"/>
    </source>
</evidence>
<keyword evidence="2" id="KW-0812">Transmembrane</keyword>
<sequence length="200" mass="22676">MTCCTNCFAILFASIVWIELISGLVATTSAAFFNDKVKFWAYLIFVIDAIFASWLFYYSGKETFTYLKDTATNKSVTMNWICGMCTVVTIAIFGSIYFFTPLGHPALEIVWGAFAIYIIAIFLLWIVATIYMIYLRLGCAQPSSNNRPKERSPNPPTRRDPEMSLEQSLNQIVDNVQNNPEQKGYTLYAVGSETPFQVRM</sequence>
<feature type="transmembrane region" description="Helical" evidence="2">
    <location>
        <begin position="39"/>
        <end position="57"/>
    </location>
</feature>
<feature type="compositionally biased region" description="Basic and acidic residues" evidence="1">
    <location>
        <begin position="147"/>
        <end position="162"/>
    </location>
</feature>
<keyword evidence="2" id="KW-0472">Membrane</keyword>
<gene>
    <name evidence="3" type="ORF">Ocin01_07289</name>
</gene>
<keyword evidence="4" id="KW-1185">Reference proteome</keyword>
<accession>A0A1D2N398</accession>
<evidence type="ECO:0000256" key="1">
    <source>
        <dbReference type="SAM" id="MobiDB-lite"/>
    </source>
</evidence>
<feature type="transmembrane region" description="Helical" evidence="2">
    <location>
        <begin position="111"/>
        <end position="134"/>
    </location>
</feature>